<organism evidence="2 3">
    <name type="scientific">Oceanidesulfovibrio marinus</name>
    <dbReference type="NCBI Taxonomy" id="370038"/>
    <lineage>
        <taxon>Bacteria</taxon>
        <taxon>Pseudomonadati</taxon>
        <taxon>Thermodesulfobacteriota</taxon>
        <taxon>Desulfovibrionia</taxon>
        <taxon>Desulfovibrionales</taxon>
        <taxon>Desulfovibrionaceae</taxon>
        <taxon>Oceanidesulfovibrio</taxon>
    </lineage>
</organism>
<reference evidence="2 3" key="1">
    <citation type="submission" date="2019-04" db="EMBL/GenBank/DDBJ databases">
        <title>Isolation and culture of sulfate reducing bacteria from the cold seep of the South China Sea.</title>
        <authorList>
            <person name="Sun C."/>
            <person name="Liu R."/>
        </authorList>
    </citation>
    <scope>NUCLEOTIDE SEQUENCE [LARGE SCALE GENOMIC DNA]</scope>
    <source>
        <strain evidence="2 3">CS1</strain>
    </source>
</reference>
<keyword evidence="1" id="KW-0732">Signal</keyword>
<keyword evidence="3" id="KW-1185">Reference proteome</keyword>
<dbReference type="Proteomes" id="UP000503251">
    <property type="component" value="Chromosome"/>
</dbReference>
<proteinExistence type="predicted"/>
<evidence type="ECO:0000313" key="2">
    <source>
        <dbReference type="EMBL" id="QJT08148.1"/>
    </source>
</evidence>
<protein>
    <submittedName>
        <fullName evidence="2">Uncharacterized protein</fullName>
    </submittedName>
</protein>
<dbReference type="PROSITE" id="PS51257">
    <property type="entry name" value="PROKAR_LIPOPROTEIN"/>
    <property type="match status" value="1"/>
</dbReference>
<dbReference type="EMBL" id="CP039543">
    <property type="protein sequence ID" value="QJT08148.1"/>
    <property type="molecule type" value="Genomic_DNA"/>
</dbReference>
<evidence type="ECO:0000256" key="1">
    <source>
        <dbReference type="SAM" id="SignalP"/>
    </source>
</evidence>
<accession>A0ABX6NC20</accession>
<dbReference type="RefSeq" id="WP_171266649.1">
    <property type="nucleotide sequence ID" value="NZ_CP039543.1"/>
</dbReference>
<evidence type="ECO:0000313" key="3">
    <source>
        <dbReference type="Proteomes" id="UP000503251"/>
    </source>
</evidence>
<sequence length="112" mass="12349">MRHSCWRYGATMAVACILFLLAAGCTHGGRHSADGYGRHDQQHHNHANGLLSPDHITAEFPGKLVYTTERDVDVEALRKDCTLRGGYFNECGSPCEEGAICAQVCAYTCEFR</sequence>
<feature type="signal peptide" evidence="1">
    <location>
        <begin position="1"/>
        <end position="22"/>
    </location>
</feature>
<name>A0ABX6NC20_9BACT</name>
<feature type="chain" id="PRO_5045540750" evidence="1">
    <location>
        <begin position="23"/>
        <end position="112"/>
    </location>
</feature>
<gene>
    <name evidence="2" type="ORF">E8L03_04070</name>
</gene>